<dbReference type="PRINTS" id="PR00105">
    <property type="entry name" value="C5METTRFRASE"/>
</dbReference>
<dbReference type="Proteomes" id="UP000827138">
    <property type="component" value="Chromosome"/>
</dbReference>
<keyword evidence="3 6" id="KW-0808">Transferase</keyword>
<dbReference type="GO" id="GO:0008168">
    <property type="term" value="F:methyltransferase activity"/>
    <property type="evidence" value="ECO:0007669"/>
    <property type="project" value="UniProtKB-KW"/>
</dbReference>
<dbReference type="GO" id="GO:0032259">
    <property type="term" value="P:methylation"/>
    <property type="evidence" value="ECO:0007669"/>
    <property type="project" value="UniProtKB-KW"/>
</dbReference>
<dbReference type="Pfam" id="PF00145">
    <property type="entry name" value="DNA_methylase"/>
    <property type="match status" value="1"/>
</dbReference>
<protein>
    <recommendedName>
        <fullName evidence="1">DNA (cytosine-5-)-methyltransferase</fullName>
        <ecNumber evidence="1">2.1.1.37</ecNumber>
    </recommendedName>
</protein>
<dbReference type="PANTHER" id="PTHR10629:SF54">
    <property type="entry name" value="DNA METHYLTRANSFERASE DIM-2"/>
    <property type="match status" value="1"/>
</dbReference>
<dbReference type="Gene3D" id="3.40.50.150">
    <property type="entry name" value="Vaccinia Virus protein VP39"/>
    <property type="match status" value="1"/>
</dbReference>
<evidence type="ECO:0000256" key="5">
    <source>
        <dbReference type="ARBA" id="ARBA00022747"/>
    </source>
</evidence>
<comment type="similarity">
    <text evidence="6">Belongs to the class I-like SAM-binding methyltransferase superfamily. C5-methyltransferase family.</text>
</comment>
<evidence type="ECO:0000313" key="8">
    <source>
        <dbReference type="Proteomes" id="UP000827138"/>
    </source>
</evidence>
<evidence type="ECO:0000256" key="2">
    <source>
        <dbReference type="ARBA" id="ARBA00022603"/>
    </source>
</evidence>
<dbReference type="EC" id="2.1.1.37" evidence="1"/>
<evidence type="ECO:0000313" key="7">
    <source>
        <dbReference type="EMBL" id="QYX76101.1"/>
    </source>
</evidence>
<gene>
    <name evidence="7" type="ORF">K1J60_05910</name>
</gene>
<accession>A0ABX8XL53</accession>
<name>A0ABX8XL53_9ACTN</name>
<dbReference type="PROSITE" id="PS51679">
    <property type="entry name" value="SAM_MT_C5"/>
    <property type="match status" value="1"/>
</dbReference>
<evidence type="ECO:0000256" key="1">
    <source>
        <dbReference type="ARBA" id="ARBA00011975"/>
    </source>
</evidence>
<keyword evidence="8" id="KW-1185">Reference proteome</keyword>
<evidence type="ECO:0000256" key="4">
    <source>
        <dbReference type="ARBA" id="ARBA00022691"/>
    </source>
</evidence>
<organism evidence="7 8">
    <name type="scientific">Streptomyces akebiae</name>
    <dbReference type="NCBI Taxonomy" id="2865673"/>
    <lineage>
        <taxon>Bacteria</taxon>
        <taxon>Bacillati</taxon>
        <taxon>Actinomycetota</taxon>
        <taxon>Actinomycetes</taxon>
        <taxon>Kitasatosporales</taxon>
        <taxon>Streptomycetaceae</taxon>
        <taxon>Streptomyces</taxon>
    </lineage>
</organism>
<dbReference type="PANTHER" id="PTHR10629">
    <property type="entry name" value="CYTOSINE-SPECIFIC METHYLTRANSFERASE"/>
    <property type="match status" value="1"/>
</dbReference>
<dbReference type="SUPFAM" id="SSF53335">
    <property type="entry name" value="S-adenosyl-L-methionine-dependent methyltransferases"/>
    <property type="match status" value="1"/>
</dbReference>
<keyword evidence="2 6" id="KW-0489">Methyltransferase</keyword>
<dbReference type="InterPro" id="IPR029063">
    <property type="entry name" value="SAM-dependent_MTases_sf"/>
</dbReference>
<dbReference type="InterPro" id="IPR050390">
    <property type="entry name" value="C5-Methyltransferase"/>
</dbReference>
<keyword evidence="4 6" id="KW-0949">S-adenosyl-L-methionine</keyword>
<dbReference type="InterPro" id="IPR001525">
    <property type="entry name" value="C5_MeTfrase"/>
</dbReference>
<keyword evidence="5" id="KW-0680">Restriction system</keyword>
<proteinExistence type="inferred from homology"/>
<dbReference type="EMBL" id="CP080647">
    <property type="protein sequence ID" value="QYX76101.1"/>
    <property type="molecule type" value="Genomic_DNA"/>
</dbReference>
<evidence type="ECO:0000256" key="3">
    <source>
        <dbReference type="ARBA" id="ARBA00022679"/>
    </source>
</evidence>
<dbReference type="RefSeq" id="WP_220645236.1">
    <property type="nucleotide sequence ID" value="NZ_CP080647.1"/>
</dbReference>
<feature type="active site" evidence="6">
    <location>
        <position position="74"/>
    </location>
</feature>
<dbReference type="Gene3D" id="3.90.120.10">
    <property type="entry name" value="DNA Methylase, subunit A, domain 2"/>
    <property type="match status" value="1"/>
</dbReference>
<reference evidence="7 8" key="1">
    <citation type="submission" date="2021-08" db="EMBL/GenBank/DDBJ databases">
        <authorList>
            <person name="Ping M."/>
        </authorList>
    </citation>
    <scope>NUCLEOTIDE SEQUENCE [LARGE SCALE GENOMIC DNA]</scope>
    <source>
        <strain evidence="7 8">MG28</strain>
    </source>
</reference>
<sequence length="474" mass="52469">MSLTFTDMYAGAGGSSTGLVNAGLELKLAANHWQVAVDTHTANHPDAEHLCAEMEYYDMRRLPKTDILWASPICTEISPAGGRPRLKGQVDDEEWKALPDKAFQRTRATAFEVIRAVTIHRYKAVLVENVIEFATDWELFDWWLAGMAQLGYEYQIVCVSSAHIGDAFNLPAPQWRDRLYIVFTQVGIRRPDVKPTPLAFCEVCDEDVHAVQTWRKPRKPRKGQKPRRSGVGKYGVQYDYTCPCGHGVVEPYVQPASSIINWEDEGIRIADRHKHGLDPLAESTIARIEAGLEMFPEAPSVVTLNHSGHEGRAFRPDTAPLPSRCAKIGEGLLLPPGVHPYATSSPDLAAPPFVIELRNHGKARKINRPLSAVMAGGNHHGLVIPYRKGAKAKPTSEPLHTLSTHDSAGLLRQAARIEDCHFRMLKWREQMNAQRFPPDYIVTGTSDAARTVQAGNAVSCNVAQWLGECVAAVL</sequence>
<evidence type="ECO:0000256" key="6">
    <source>
        <dbReference type="PROSITE-ProRule" id="PRU01016"/>
    </source>
</evidence>